<dbReference type="InterPro" id="IPR036259">
    <property type="entry name" value="MFS_trans_sf"/>
</dbReference>
<evidence type="ECO:0000256" key="1">
    <source>
        <dbReference type="ARBA" id="ARBA00004141"/>
    </source>
</evidence>
<feature type="compositionally biased region" description="Low complexity" evidence="7">
    <location>
        <begin position="573"/>
        <end position="583"/>
    </location>
</feature>
<feature type="compositionally biased region" description="Gly residues" evidence="7">
    <location>
        <begin position="523"/>
        <end position="542"/>
    </location>
</feature>
<comment type="caution">
    <text evidence="10">The sequence shown here is derived from an EMBL/GenBank/DDBJ whole genome shotgun (WGS) entry which is preliminary data.</text>
</comment>
<dbReference type="PANTHER" id="PTHR23505">
    <property type="entry name" value="SPINSTER"/>
    <property type="match status" value="1"/>
</dbReference>
<dbReference type="STRING" id="307507.A0A2V0NXA8"/>
<evidence type="ECO:0000256" key="3">
    <source>
        <dbReference type="ARBA" id="ARBA00022692"/>
    </source>
</evidence>
<feature type="domain" description="Major facilitator superfamily (MFS) profile" evidence="9">
    <location>
        <begin position="57"/>
        <end position="481"/>
    </location>
</feature>
<dbReference type="EMBL" id="BDRX01000028">
    <property type="protein sequence ID" value="GBF91979.1"/>
    <property type="molecule type" value="Genomic_DNA"/>
</dbReference>
<proteinExistence type="inferred from homology"/>
<evidence type="ECO:0000313" key="10">
    <source>
        <dbReference type="EMBL" id="GBF91979.1"/>
    </source>
</evidence>
<keyword evidence="4 8" id="KW-1133">Transmembrane helix</keyword>
<evidence type="ECO:0000313" key="11">
    <source>
        <dbReference type="Proteomes" id="UP000247498"/>
    </source>
</evidence>
<evidence type="ECO:0000259" key="9">
    <source>
        <dbReference type="PROSITE" id="PS50850"/>
    </source>
</evidence>
<dbReference type="SUPFAM" id="SSF103473">
    <property type="entry name" value="MFS general substrate transporter"/>
    <property type="match status" value="1"/>
</dbReference>
<feature type="compositionally biased region" description="Basic and acidic residues" evidence="7">
    <location>
        <begin position="486"/>
        <end position="499"/>
    </location>
</feature>
<dbReference type="Gene3D" id="1.20.1250.20">
    <property type="entry name" value="MFS general substrate transporter like domains"/>
    <property type="match status" value="1"/>
</dbReference>
<keyword evidence="3 8" id="KW-0812">Transmembrane</keyword>
<feature type="transmembrane region" description="Helical" evidence="8">
    <location>
        <begin position="288"/>
        <end position="304"/>
    </location>
</feature>
<reference evidence="10 11" key="1">
    <citation type="journal article" date="2018" name="Sci. Rep.">
        <title>Raphidocelis subcapitata (=Pseudokirchneriella subcapitata) provides an insight into genome evolution and environmental adaptations in the Sphaeropleales.</title>
        <authorList>
            <person name="Suzuki S."/>
            <person name="Yamaguchi H."/>
            <person name="Nakajima N."/>
            <person name="Kawachi M."/>
        </authorList>
    </citation>
    <scope>NUCLEOTIDE SEQUENCE [LARGE SCALE GENOMIC DNA]</scope>
    <source>
        <strain evidence="10 11">NIES-35</strain>
    </source>
</reference>
<dbReference type="InParanoid" id="A0A2V0NXA8"/>
<feature type="transmembrane region" description="Helical" evidence="8">
    <location>
        <begin position="194"/>
        <end position="212"/>
    </location>
</feature>
<keyword evidence="2" id="KW-0813">Transport</keyword>
<dbReference type="InterPro" id="IPR011701">
    <property type="entry name" value="MFS"/>
</dbReference>
<feature type="transmembrane region" description="Helical" evidence="8">
    <location>
        <begin position="136"/>
        <end position="155"/>
    </location>
</feature>
<feature type="region of interest" description="Disordered" evidence="7">
    <location>
        <begin position="1"/>
        <end position="46"/>
    </location>
</feature>
<dbReference type="InterPro" id="IPR044770">
    <property type="entry name" value="MFS_spinster-like"/>
</dbReference>
<evidence type="ECO:0000256" key="7">
    <source>
        <dbReference type="SAM" id="MobiDB-lite"/>
    </source>
</evidence>
<dbReference type="PROSITE" id="PS50850">
    <property type="entry name" value="MFS"/>
    <property type="match status" value="1"/>
</dbReference>
<feature type="transmembrane region" description="Helical" evidence="8">
    <location>
        <begin position="414"/>
        <end position="435"/>
    </location>
</feature>
<feature type="transmembrane region" description="Helical" evidence="8">
    <location>
        <begin position="355"/>
        <end position="375"/>
    </location>
</feature>
<feature type="region of interest" description="Disordered" evidence="7">
    <location>
        <begin position="486"/>
        <end position="545"/>
    </location>
</feature>
<dbReference type="GO" id="GO:0016020">
    <property type="term" value="C:membrane"/>
    <property type="evidence" value="ECO:0007669"/>
    <property type="project" value="UniProtKB-SubCell"/>
</dbReference>
<feature type="transmembrane region" description="Helical" evidence="8">
    <location>
        <begin position="107"/>
        <end position="124"/>
    </location>
</feature>
<feature type="transmembrane region" description="Helical" evidence="8">
    <location>
        <begin position="224"/>
        <end position="242"/>
    </location>
</feature>
<dbReference type="FunCoup" id="A0A2V0NXA8">
    <property type="interactions" value="1973"/>
</dbReference>
<dbReference type="Pfam" id="PF07690">
    <property type="entry name" value="MFS_1"/>
    <property type="match status" value="1"/>
</dbReference>
<name>A0A2V0NXA8_9CHLO</name>
<feature type="transmembrane region" description="Helical" evidence="8">
    <location>
        <begin position="455"/>
        <end position="477"/>
    </location>
</feature>
<dbReference type="GO" id="GO:0022857">
    <property type="term" value="F:transmembrane transporter activity"/>
    <property type="evidence" value="ECO:0007669"/>
    <property type="project" value="InterPro"/>
</dbReference>
<keyword evidence="11" id="KW-1185">Reference proteome</keyword>
<evidence type="ECO:0000256" key="2">
    <source>
        <dbReference type="ARBA" id="ARBA00022448"/>
    </source>
</evidence>
<comment type="subcellular location">
    <subcellularLocation>
        <location evidence="1">Membrane</location>
        <topology evidence="1">Multi-pass membrane protein</topology>
    </subcellularLocation>
</comment>
<feature type="transmembrane region" description="Helical" evidence="8">
    <location>
        <begin position="51"/>
        <end position="70"/>
    </location>
</feature>
<keyword evidence="5 8" id="KW-0472">Membrane</keyword>
<sequence>MPLPTRASGTGQLPQQPPSPLAGLLQGEGMAEPVSDTDTEAEVQRQPPPRWFTPLRLLIIFCFANIMVYMDRGVIASNGVNGSQRTADNPKGSGIQGDFGLSNAEDGLLATAFMVGLLLASPIFSEACKHYSAFRLIGIGMGTWAVAVAGCGLSFNFGSIFACRMFVGVGEASFVALASPFIDDYAPPQLKARWFAIFYMCIPTGFALGYVYGGLVAAALGWRAAFFISGGIMVPFVALMFLSRPLHLHGTRDIGPDPTRPKTAIGVVKEFGVDAVAVSKHPVWRNMVGGYTLYCALLGVFAFWGPKAGKEIYDMKSTSADLVFGGVTALAGVVGGLLGGISLDMLGSTLRNANLICAFANLGGMTLCLLAFLVAKDFVTFMVLFAFGEVILFLIQAPVGAIGMWSVPPALRPLAISLNTIIMHLIGDVPSPPLLGLLQTRLSAGKPPQEAAQMWRISLSVFTLLLFPGGLFFLWNAKVSGSAKDYRSKTEHDAAEARITRLSATGSRGRRSSGTGAAAGAPAGDGGGAAPGGDGGSGGAAGGAVEPLLDKAASGGAGLDTNGAAADCEAGLAQPAGRGAAGRLRVRGGSGAS</sequence>
<evidence type="ECO:0000256" key="8">
    <source>
        <dbReference type="SAM" id="Phobius"/>
    </source>
</evidence>
<dbReference type="Proteomes" id="UP000247498">
    <property type="component" value="Unassembled WGS sequence"/>
</dbReference>
<dbReference type="CDD" id="cd17328">
    <property type="entry name" value="MFS_spinster_like"/>
    <property type="match status" value="1"/>
</dbReference>
<evidence type="ECO:0000256" key="5">
    <source>
        <dbReference type="ARBA" id="ARBA00023136"/>
    </source>
</evidence>
<feature type="compositionally biased region" description="Low complexity" evidence="7">
    <location>
        <begin position="503"/>
        <end position="522"/>
    </location>
</feature>
<dbReference type="AlphaFoldDB" id="A0A2V0NXA8"/>
<dbReference type="PANTHER" id="PTHR23505:SF79">
    <property type="entry name" value="PROTEIN SPINSTER"/>
    <property type="match status" value="1"/>
</dbReference>
<organism evidence="10 11">
    <name type="scientific">Raphidocelis subcapitata</name>
    <dbReference type="NCBI Taxonomy" id="307507"/>
    <lineage>
        <taxon>Eukaryota</taxon>
        <taxon>Viridiplantae</taxon>
        <taxon>Chlorophyta</taxon>
        <taxon>core chlorophytes</taxon>
        <taxon>Chlorophyceae</taxon>
        <taxon>CS clade</taxon>
        <taxon>Sphaeropleales</taxon>
        <taxon>Selenastraceae</taxon>
        <taxon>Raphidocelis</taxon>
    </lineage>
</organism>
<evidence type="ECO:0000256" key="4">
    <source>
        <dbReference type="ARBA" id="ARBA00022989"/>
    </source>
</evidence>
<comment type="similarity">
    <text evidence="6">Belongs to the major facilitator superfamily. Spinster (TC 2.A.1.49) family.</text>
</comment>
<feature type="transmembrane region" description="Helical" evidence="8">
    <location>
        <begin position="324"/>
        <end position="343"/>
    </location>
</feature>
<dbReference type="OrthoDB" id="6770063at2759"/>
<gene>
    <name evidence="10" type="ORF">Rsub_04703</name>
</gene>
<dbReference type="InterPro" id="IPR020846">
    <property type="entry name" value="MFS_dom"/>
</dbReference>
<feature type="region of interest" description="Disordered" evidence="7">
    <location>
        <begin position="573"/>
        <end position="593"/>
    </location>
</feature>
<feature type="transmembrane region" description="Helical" evidence="8">
    <location>
        <begin position="381"/>
        <end position="402"/>
    </location>
</feature>
<accession>A0A2V0NXA8</accession>
<protein>
    <submittedName>
        <fullName evidence="10">Sphingolipid transporter-like</fullName>
    </submittedName>
</protein>
<feature type="transmembrane region" description="Helical" evidence="8">
    <location>
        <begin position="161"/>
        <end position="182"/>
    </location>
</feature>
<evidence type="ECO:0000256" key="6">
    <source>
        <dbReference type="ARBA" id="ARBA00024338"/>
    </source>
</evidence>